<dbReference type="PRINTS" id="PR00319">
    <property type="entry name" value="GPROTEINB"/>
</dbReference>
<dbReference type="PANTHER" id="PTHR19850">
    <property type="entry name" value="GUANINE NUCLEOTIDE-BINDING PROTEIN BETA G PROTEIN BETA"/>
    <property type="match status" value="1"/>
</dbReference>
<evidence type="ECO:0000256" key="5">
    <source>
        <dbReference type="PROSITE-ProRule" id="PRU00221"/>
    </source>
</evidence>
<evidence type="ECO:0000313" key="6">
    <source>
        <dbReference type="EMBL" id="CAI9960827.1"/>
    </source>
</evidence>
<evidence type="ECO:0000256" key="1">
    <source>
        <dbReference type="ARBA" id="ARBA00009768"/>
    </source>
</evidence>
<feature type="repeat" description="WD" evidence="5">
    <location>
        <begin position="317"/>
        <end position="349"/>
    </location>
</feature>
<dbReference type="PROSITE" id="PS50294">
    <property type="entry name" value="WD_REPEATS_REGION"/>
    <property type="match status" value="2"/>
</dbReference>
<feature type="repeat" description="WD" evidence="5">
    <location>
        <begin position="65"/>
        <end position="106"/>
    </location>
</feature>
<keyword evidence="2 5" id="KW-0853">WD repeat</keyword>
<dbReference type="Proteomes" id="UP001642409">
    <property type="component" value="Unassembled WGS sequence"/>
</dbReference>
<keyword evidence="3" id="KW-0677">Repeat</keyword>
<dbReference type="InterPro" id="IPR016346">
    <property type="entry name" value="G-protein_beta_1-5"/>
</dbReference>
<dbReference type="AlphaFoldDB" id="A0AA86QU76"/>
<dbReference type="InterPro" id="IPR036322">
    <property type="entry name" value="WD40_repeat_dom_sf"/>
</dbReference>
<gene>
    <name evidence="6" type="ORF">HINF_LOCUS48472</name>
    <name evidence="7" type="ORF">HINF_LOCUS74097</name>
</gene>
<keyword evidence="8" id="KW-1185">Reference proteome</keyword>
<dbReference type="PROSITE" id="PS50082">
    <property type="entry name" value="WD_REPEATS_2"/>
    <property type="match status" value="2"/>
</dbReference>
<comment type="caution">
    <text evidence="6">The sequence shown here is derived from an EMBL/GenBank/DDBJ whole genome shotgun (WGS) entry which is preliminary data.</text>
</comment>
<dbReference type="CDD" id="cd00200">
    <property type="entry name" value="WD40"/>
    <property type="match status" value="1"/>
</dbReference>
<proteinExistence type="inferred from homology"/>
<dbReference type="PIRSF" id="PIRSF002394">
    <property type="entry name" value="GN-bd_beta"/>
    <property type="match status" value="1"/>
</dbReference>
<dbReference type="GO" id="GO:0007165">
    <property type="term" value="P:signal transduction"/>
    <property type="evidence" value="ECO:0007669"/>
    <property type="project" value="UniProtKB-KW"/>
</dbReference>
<dbReference type="InterPro" id="IPR001632">
    <property type="entry name" value="WD40_G-protein_beta-like"/>
</dbReference>
<accession>A0AA86QU76</accession>
<comment type="similarity">
    <text evidence="1">Belongs to the WD repeat G protein beta family.</text>
</comment>
<dbReference type="Pfam" id="PF25391">
    <property type="entry name" value="WD40_Gbeta"/>
    <property type="match status" value="1"/>
</dbReference>
<sequence>MSQHSVSEEHVEKPDISQPVQPCVRQLIQQIKQLHSGLRDCDPVQYSSTLSQALKSVPMSHSRTLRGHCAAVYACAWSSDSQRLASVGMDNNLIVWNPLKNSKLQVLPIQQPYTMSVRFAPDSSILAYGGLDCSVYLSNSTTPLYSHQGYVSCVNFLSSNKLVSTSADKTALVFDTQKNVLEPVFAKHFKDVMNVDVLNVNEFATASCDGFVRIFDLRSQQQVQIFSTLHADANCVKFHPNKQQVGVCTSANKALLFDRRTEHLLVQYQPEVQKSYLKQLQELKSLAFSKSGRIMFACGEANVYAFDVLFGTFLGAVGEHETQVTCVEVSPDGNALASASWDTLVKIWA</sequence>
<evidence type="ECO:0000256" key="4">
    <source>
        <dbReference type="ARBA" id="ARBA00023224"/>
    </source>
</evidence>
<protein>
    <submittedName>
        <fullName evidence="6">Small G-beta protein</fullName>
    </submittedName>
    <submittedName>
        <fullName evidence="7">Small_G-beta protein</fullName>
    </submittedName>
</protein>
<dbReference type="SUPFAM" id="SSF50978">
    <property type="entry name" value="WD40 repeat-like"/>
    <property type="match status" value="1"/>
</dbReference>
<evidence type="ECO:0000313" key="7">
    <source>
        <dbReference type="EMBL" id="CAL6106934.1"/>
    </source>
</evidence>
<dbReference type="EMBL" id="CATOUU010000936">
    <property type="protein sequence ID" value="CAI9960827.1"/>
    <property type="molecule type" value="Genomic_DNA"/>
</dbReference>
<name>A0AA86QU76_9EUKA</name>
<evidence type="ECO:0000256" key="3">
    <source>
        <dbReference type="ARBA" id="ARBA00022737"/>
    </source>
</evidence>
<reference evidence="7 8" key="2">
    <citation type="submission" date="2024-07" db="EMBL/GenBank/DDBJ databases">
        <authorList>
            <person name="Akdeniz Z."/>
        </authorList>
    </citation>
    <scope>NUCLEOTIDE SEQUENCE [LARGE SCALE GENOMIC DNA]</scope>
</reference>
<dbReference type="InterPro" id="IPR015943">
    <property type="entry name" value="WD40/YVTN_repeat-like_dom_sf"/>
</dbReference>
<organism evidence="6">
    <name type="scientific">Hexamita inflata</name>
    <dbReference type="NCBI Taxonomy" id="28002"/>
    <lineage>
        <taxon>Eukaryota</taxon>
        <taxon>Metamonada</taxon>
        <taxon>Diplomonadida</taxon>
        <taxon>Hexamitidae</taxon>
        <taxon>Hexamitinae</taxon>
        <taxon>Hexamita</taxon>
    </lineage>
</organism>
<dbReference type="SMART" id="SM00320">
    <property type="entry name" value="WD40"/>
    <property type="match status" value="7"/>
</dbReference>
<evidence type="ECO:0000256" key="2">
    <source>
        <dbReference type="ARBA" id="ARBA00022574"/>
    </source>
</evidence>
<dbReference type="EMBL" id="CAXDID020000621">
    <property type="protein sequence ID" value="CAL6106934.1"/>
    <property type="molecule type" value="Genomic_DNA"/>
</dbReference>
<reference evidence="6" key="1">
    <citation type="submission" date="2023-06" db="EMBL/GenBank/DDBJ databases">
        <authorList>
            <person name="Kurt Z."/>
        </authorList>
    </citation>
    <scope>NUCLEOTIDE SEQUENCE</scope>
</reference>
<keyword evidence="4" id="KW-0807">Transducer</keyword>
<dbReference type="Gene3D" id="2.130.10.10">
    <property type="entry name" value="YVTN repeat-like/Quinoprotein amine dehydrogenase"/>
    <property type="match status" value="1"/>
</dbReference>
<evidence type="ECO:0000313" key="8">
    <source>
        <dbReference type="Proteomes" id="UP001642409"/>
    </source>
</evidence>
<dbReference type="InterPro" id="IPR001680">
    <property type="entry name" value="WD40_rpt"/>
</dbReference>